<evidence type="ECO:0000313" key="8">
    <source>
        <dbReference type="EMBL" id="GMH74918.1"/>
    </source>
</evidence>
<name>A0A9W7ATQ3_9STRA</name>
<dbReference type="InterPro" id="IPR036957">
    <property type="entry name" value="Znf_PARP_sf"/>
</dbReference>
<evidence type="ECO:0000256" key="6">
    <source>
        <dbReference type="SAM" id="MobiDB-lite"/>
    </source>
</evidence>
<keyword evidence="5" id="KW-0539">Nucleus</keyword>
<feature type="domain" description="PARP-type" evidence="7">
    <location>
        <begin position="5"/>
        <end position="68"/>
    </location>
</feature>
<evidence type="ECO:0000256" key="4">
    <source>
        <dbReference type="ARBA" id="ARBA00022833"/>
    </source>
</evidence>
<dbReference type="GO" id="GO:0005634">
    <property type="term" value="C:nucleus"/>
    <property type="evidence" value="ECO:0007669"/>
    <property type="project" value="UniProtKB-SubCell"/>
</dbReference>
<evidence type="ECO:0000313" key="9">
    <source>
        <dbReference type="Proteomes" id="UP001165082"/>
    </source>
</evidence>
<dbReference type="Pfam" id="PF00645">
    <property type="entry name" value="zf-PARP"/>
    <property type="match status" value="1"/>
</dbReference>
<dbReference type="InterPro" id="IPR001510">
    <property type="entry name" value="Znf_PARP"/>
</dbReference>
<dbReference type="SUPFAM" id="SSF47802">
    <property type="entry name" value="DNA polymerase beta, N-terminal domain-like"/>
    <property type="match status" value="1"/>
</dbReference>
<dbReference type="Gene3D" id="1.10.150.110">
    <property type="entry name" value="DNA polymerase beta, N-terminal domain-like"/>
    <property type="match status" value="1"/>
</dbReference>
<dbReference type="Proteomes" id="UP001165082">
    <property type="component" value="Unassembled WGS sequence"/>
</dbReference>
<organism evidence="8 9">
    <name type="scientific">Triparma retinervis</name>
    <dbReference type="NCBI Taxonomy" id="2557542"/>
    <lineage>
        <taxon>Eukaryota</taxon>
        <taxon>Sar</taxon>
        <taxon>Stramenopiles</taxon>
        <taxon>Ochrophyta</taxon>
        <taxon>Bolidophyceae</taxon>
        <taxon>Parmales</taxon>
        <taxon>Triparmaceae</taxon>
        <taxon>Triparma</taxon>
    </lineage>
</organism>
<dbReference type="SUPFAM" id="SSF57716">
    <property type="entry name" value="Glucocorticoid receptor-like (DNA-binding domain)"/>
    <property type="match status" value="1"/>
</dbReference>
<dbReference type="InterPro" id="IPR010996">
    <property type="entry name" value="HHH_MUS81"/>
</dbReference>
<protein>
    <recommendedName>
        <fullName evidence="7">PARP-type domain-containing protein</fullName>
    </recommendedName>
</protein>
<comment type="subcellular location">
    <subcellularLocation>
        <location evidence="1">Nucleus</location>
    </subcellularLocation>
</comment>
<dbReference type="AlphaFoldDB" id="A0A9W7ATQ3"/>
<comment type="caution">
    <text evidence="8">The sequence shown here is derived from an EMBL/GenBank/DDBJ whole genome shotgun (WGS) entry which is preliminary data.</text>
</comment>
<dbReference type="OrthoDB" id="205514at2759"/>
<dbReference type="GO" id="GO:0003677">
    <property type="term" value="F:DNA binding"/>
    <property type="evidence" value="ECO:0007669"/>
    <property type="project" value="InterPro"/>
</dbReference>
<reference evidence="8" key="1">
    <citation type="submission" date="2022-07" db="EMBL/GenBank/DDBJ databases">
        <title>Genome analysis of Parmales, a sister group of diatoms, reveals the evolutionary specialization of diatoms from phago-mixotrophs to photoautotrophs.</title>
        <authorList>
            <person name="Ban H."/>
            <person name="Sato S."/>
            <person name="Yoshikawa S."/>
            <person name="Kazumasa Y."/>
            <person name="Nakamura Y."/>
            <person name="Ichinomiya M."/>
            <person name="Saitoh K."/>
            <person name="Sato N."/>
            <person name="Blanc-Mathieu R."/>
            <person name="Endo H."/>
            <person name="Kuwata A."/>
            <person name="Ogata H."/>
        </authorList>
    </citation>
    <scope>NUCLEOTIDE SEQUENCE</scope>
</reference>
<gene>
    <name evidence="8" type="ORF">TrRE_jg6232</name>
</gene>
<evidence type="ECO:0000256" key="5">
    <source>
        <dbReference type="ARBA" id="ARBA00023242"/>
    </source>
</evidence>
<keyword evidence="4" id="KW-0862">Zinc</keyword>
<feature type="region of interest" description="Disordered" evidence="6">
    <location>
        <begin position="115"/>
        <end position="140"/>
    </location>
</feature>
<dbReference type="Pfam" id="PF14716">
    <property type="entry name" value="HHH_8"/>
    <property type="match status" value="1"/>
</dbReference>
<dbReference type="PROSITE" id="PS50064">
    <property type="entry name" value="ZF_PARP_2"/>
    <property type="match status" value="1"/>
</dbReference>
<dbReference type="Gene3D" id="3.30.1740.10">
    <property type="entry name" value="Zinc finger, PARP-type"/>
    <property type="match status" value="1"/>
</dbReference>
<keyword evidence="9" id="KW-1185">Reference proteome</keyword>
<evidence type="ECO:0000256" key="2">
    <source>
        <dbReference type="ARBA" id="ARBA00022723"/>
    </source>
</evidence>
<dbReference type="SMART" id="SM01336">
    <property type="entry name" value="zf-PARP"/>
    <property type="match status" value="1"/>
</dbReference>
<evidence type="ECO:0000256" key="1">
    <source>
        <dbReference type="ARBA" id="ARBA00004123"/>
    </source>
</evidence>
<evidence type="ECO:0000256" key="3">
    <source>
        <dbReference type="ARBA" id="ARBA00022771"/>
    </source>
</evidence>
<keyword evidence="2" id="KW-0479">Metal-binding</keyword>
<dbReference type="InterPro" id="IPR027421">
    <property type="entry name" value="DNA_pol_lamdba_lyase_dom_sf"/>
</dbReference>
<proteinExistence type="predicted"/>
<accession>A0A9W7ATQ3</accession>
<dbReference type="GO" id="GO:0008270">
    <property type="term" value="F:zinc ion binding"/>
    <property type="evidence" value="ECO:0007669"/>
    <property type="project" value="UniProtKB-KW"/>
</dbReference>
<evidence type="ECO:0000259" key="7">
    <source>
        <dbReference type="PROSITE" id="PS50064"/>
    </source>
</evidence>
<sequence length="466" mass="50877">MPTTFHIERAKSGRAGCKGACKQKIAKDELRLGKTSTGGDYDMVSWVHVKCYKVPKKKITEYGSIEGWLDAECPIVADGDEAAMRDQVIEMLMTTKNAPKTPPKSPAKLEKIKRRAEERGDAAEEELLEGGGSSKKKLKMEDTTVEDSELDAYEIYSKMKADQIKDFFRWNDQVVGGTKDVLVARVIDIHVNGRMMRCNDCGGKWKQSDKEDDSLLCSGGYDETIGCRVECFNRTDYKSVPRLPFIDASPSDEEMEAIKEANMGSDSAEAEALKDKVKVKAEQNDLTGIDLNTPAGKKEAAVKLLAASKILKVKLPEAEDEARIKVGTIIVQECQAGTTDANAILTKIVQVYGVEESEAEAAAAQESAGNACTVPANGGIMLMMKELKELYFKEGNANAGGSYSKACKAVVECSFEIDEDNVKHLHKKGHEFKLDGVGKGTADKMKEFLKTGTCAKLEEKRAAALG</sequence>
<dbReference type="Gene3D" id="3.90.640.80">
    <property type="match status" value="1"/>
</dbReference>
<keyword evidence="3" id="KW-0863">Zinc-finger</keyword>
<dbReference type="EMBL" id="BRXZ01001598">
    <property type="protein sequence ID" value="GMH74918.1"/>
    <property type="molecule type" value="Genomic_DNA"/>
</dbReference>